<dbReference type="Proteomes" id="UP000077868">
    <property type="component" value="Chromosome"/>
</dbReference>
<feature type="compositionally biased region" description="Basic and acidic residues" evidence="1">
    <location>
        <begin position="1"/>
        <end position="10"/>
    </location>
</feature>
<protein>
    <submittedName>
        <fullName evidence="2">Uncharacterized protein</fullName>
    </submittedName>
</protein>
<evidence type="ECO:0000313" key="2">
    <source>
        <dbReference type="EMBL" id="ANH37897.1"/>
    </source>
</evidence>
<evidence type="ECO:0000313" key="3">
    <source>
        <dbReference type="Proteomes" id="UP000077868"/>
    </source>
</evidence>
<dbReference type="InterPro" id="IPR011989">
    <property type="entry name" value="ARM-like"/>
</dbReference>
<feature type="region of interest" description="Disordered" evidence="1">
    <location>
        <begin position="1"/>
        <end position="21"/>
    </location>
</feature>
<dbReference type="KEGG" id="ndk:I601_1461"/>
<dbReference type="Gene3D" id="1.25.10.10">
    <property type="entry name" value="Leucine-rich Repeat Variant"/>
    <property type="match status" value="1"/>
</dbReference>
<dbReference type="InterPro" id="IPR016024">
    <property type="entry name" value="ARM-type_fold"/>
</dbReference>
<evidence type="ECO:0000256" key="1">
    <source>
        <dbReference type="SAM" id="MobiDB-lite"/>
    </source>
</evidence>
<dbReference type="SUPFAM" id="SSF48371">
    <property type="entry name" value="ARM repeat"/>
    <property type="match status" value="1"/>
</dbReference>
<keyword evidence="3" id="KW-1185">Reference proteome</keyword>
<name>A0A1A9GHV9_9ACTN</name>
<dbReference type="PATRIC" id="fig|1300347.3.peg.1461"/>
<organism evidence="2 3">
    <name type="scientific">Nocardioides dokdonensis FR1436</name>
    <dbReference type="NCBI Taxonomy" id="1300347"/>
    <lineage>
        <taxon>Bacteria</taxon>
        <taxon>Bacillati</taxon>
        <taxon>Actinomycetota</taxon>
        <taxon>Actinomycetes</taxon>
        <taxon>Propionibacteriales</taxon>
        <taxon>Nocardioidaceae</taxon>
        <taxon>Nocardioides</taxon>
    </lineage>
</organism>
<gene>
    <name evidence="2" type="ORF">I601_1461</name>
</gene>
<dbReference type="AlphaFoldDB" id="A0A1A9GHV9"/>
<sequence length="521" mass="56587">MGVRVGREQSRGAPLKPLDDPTPITGATIDVAVRIGWLLRMARLTAPGRSVPRLADMVTRLQGLGLSTSSSSLHRVETGAVRDDRVVEAYERALGLQPGSLRACIDIVCRTFPYAPTERAPLERVTSPEEMSRLHEPVLEGRAHGGQWRDWARALAQPGNIALPASVARERVVALMQETVRAVGCSYLTRYDALALLRRSAYGEVVRSAAAQMLDDPHVQIVNETLSAVGEAADPETRAWLVDLLADPRDVVVQGAAIGLGTMVETHGAPDFWRPVLDRLVDLYNEAGPEGERWGWLSHVLRLLPPDDLAAARPRLAHPPAPAGRILHKESRDAFVRECQVHAEEASAALGLPYQPMLARLLFEVVADGRSSRSQTSALLLATLPAVREASIDAIATIAHEHEDAWLRERASYRITALIEDRAPRVRAPAPDEEVPFLDVLWQVKAGVPLPEPTLLGALRTGGVGPGSGIHAVGWSGSPILERVAAGEGDWPAEIRGAAAWWLRTGSRLQDPTDERSLSHH</sequence>
<proteinExistence type="predicted"/>
<reference evidence="2 3" key="1">
    <citation type="submission" date="2016-03" db="EMBL/GenBank/DDBJ databases">
        <title>Complete genome sequence of a soil Actinobacterium, Nocardioides dokdonensis FR1436.</title>
        <authorList>
            <person name="Kwon S.-K."/>
            <person name="Kim K."/>
            <person name="Kim J.F."/>
        </authorList>
    </citation>
    <scope>NUCLEOTIDE SEQUENCE [LARGE SCALE GENOMIC DNA]</scope>
    <source>
        <strain evidence="2 3">FR1436</strain>
    </source>
</reference>
<accession>A0A1A9GHV9</accession>
<dbReference type="EMBL" id="CP015079">
    <property type="protein sequence ID" value="ANH37897.1"/>
    <property type="molecule type" value="Genomic_DNA"/>
</dbReference>